<evidence type="ECO:0000256" key="2">
    <source>
        <dbReference type="HAMAP-Rule" id="MF_02087"/>
    </source>
</evidence>
<dbReference type="PANTHER" id="PTHR10146:SF14">
    <property type="entry name" value="PYRIDOXAL PHOSPHATE HOMEOSTASIS PROTEIN"/>
    <property type="match status" value="1"/>
</dbReference>
<dbReference type="Proteomes" id="UP000094070">
    <property type="component" value="Unassembled WGS sequence"/>
</dbReference>
<dbReference type="OrthoDB" id="9804072at2"/>
<dbReference type="InterPro" id="IPR011078">
    <property type="entry name" value="PyrdxlP_homeostasis"/>
</dbReference>
<dbReference type="InterPro" id="IPR001608">
    <property type="entry name" value="Ala_racemase_N"/>
</dbReference>
<comment type="similarity">
    <text evidence="2 4">Belongs to the pyridoxal phosphate-binding protein YggS/PROSC family.</text>
</comment>
<accession>A0A1E5E4J5</accession>
<keyword evidence="1 2" id="KW-0663">Pyridoxal phosphate</keyword>
<evidence type="ECO:0000313" key="6">
    <source>
        <dbReference type="EMBL" id="OEF27747.1"/>
    </source>
</evidence>
<dbReference type="HAMAP" id="MF_02087">
    <property type="entry name" value="PLP_homeostasis"/>
    <property type="match status" value="1"/>
</dbReference>
<dbReference type="PIRSF" id="PIRSF004848">
    <property type="entry name" value="YBL036c_PLPDEIII"/>
    <property type="match status" value="1"/>
</dbReference>
<evidence type="ECO:0000256" key="3">
    <source>
        <dbReference type="PIRSR" id="PIRSR004848-1"/>
    </source>
</evidence>
<dbReference type="AlphaFoldDB" id="A0A1E5E4J5"/>
<dbReference type="CDD" id="cd06824">
    <property type="entry name" value="PLPDE_III_Yggs_like"/>
    <property type="match status" value="1"/>
</dbReference>
<dbReference type="EMBL" id="AJYK02000026">
    <property type="protein sequence ID" value="OEF27747.1"/>
    <property type="molecule type" value="Genomic_DNA"/>
</dbReference>
<gene>
    <name evidence="6" type="ORF">A1QC_14345</name>
</gene>
<sequence length="245" mass="27507">MTCSHQSIIQKNIEQLSQQIREAELRYSREPHSVQLLAVSKTKPIEALQAAIHAGQKSFGENYVQEGVDKIQHFKQHYSQSELEWHFIGPIQSNKTRLIAENFDWVHSVDREKIAQRLNDQREESKQNQQCAPIQVLIQVNTSGEASKSGTNHDQVFALAELINTLPNLTLRGLMSIPENVSDYASQLAAFQQLTALKAQLQALYPQVDTLSMGMSGDMQAAIEAGSTMVRIGTAIFGERDYNKK</sequence>
<dbReference type="RefSeq" id="WP_017024146.1">
    <property type="nucleotide sequence ID" value="NZ_AJYK02000026.1"/>
</dbReference>
<organism evidence="6 7">
    <name type="scientific">Vibrio rumoiensis 1S-45</name>
    <dbReference type="NCBI Taxonomy" id="1188252"/>
    <lineage>
        <taxon>Bacteria</taxon>
        <taxon>Pseudomonadati</taxon>
        <taxon>Pseudomonadota</taxon>
        <taxon>Gammaproteobacteria</taxon>
        <taxon>Vibrionales</taxon>
        <taxon>Vibrionaceae</taxon>
        <taxon>Vibrio</taxon>
    </lineage>
</organism>
<dbReference type="NCBIfam" id="TIGR00044">
    <property type="entry name" value="YggS family pyridoxal phosphate-dependent enzyme"/>
    <property type="match status" value="1"/>
</dbReference>
<dbReference type="eggNOG" id="COG0325">
    <property type="taxonomic scope" value="Bacteria"/>
</dbReference>
<dbReference type="Pfam" id="PF01168">
    <property type="entry name" value="Ala_racemase_N"/>
    <property type="match status" value="1"/>
</dbReference>
<dbReference type="FunFam" id="3.20.20.10:FF:000004">
    <property type="entry name" value="Pyridoxal phosphate homeostasis protein"/>
    <property type="match status" value="1"/>
</dbReference>
<dbReference type="STRING" id="1188252.A1QC_14345"/>
<evidence type="ECO:0000313" key="7">
    <source>
        <dbReference type="Proteomes" id="UP000094070"/>
    </source>
</evidence>
<dbReference type="PROSITE" id="PS01211">
    <property type="entry name" value="UPF0001"/>
    <property type="match status" value="1"/>
</dbReference>
<dbReference type="InterPro" id="IPR029066">
    <property type="entry name" value="PLP-binding_barrel"/>
</dbReference>
<keyword evidence="7" id="KW-1185">Reference proteome</keyword>
<reference evidence="6 7" key="1">
    <citation type="journal article" date="2012" name="Science">
        <title>Ecological populations of bacteria act as socially cohesive units of antibiotic production and resistance.</title>
        <authorList>
            <person name="Cordero O.X."/>
            <person name="Wildschutte H."/>
            <person name="Kirkup B."/>
            <person name="Proehl S."/>
            <person name="Ngo L."/>
            <person name="Hussain F."/>
            <person name="Le Roux F."/>
            <person name="Mincer T."/>
            <person name="Polz M.F."/>
        </authorList>
    </citation>
    <scope>NUCLEOTIDE SEQUENCE [LARGE SCALE GENOMIC DNA]</scope>
    <source>
        <strain evidence="6 7">1S-45</strain>
    </source>
</reference>
<dbReference type="SUPFAM" id="SSF51419">
    <property type="entry name" value="PLP-binding barrel"/>
    <property type="match status" value="1"/>
</dbReference>
<dbReference type="Gene3D" id="3.20.20.10">
    <property type="entry name" value="Alanine racemase"/>
    <property type="match status" value="1"/>
</dbReference>
<dbReference type="PANTHER" id="PTHR10146">
    <property type="entry name" value="PROLINE SYNTHETASE CO-TRANSCRIBED BACTERIAL HOMOLOG PROTEIN"/>
    <property type="match status" value="1"/>
</dbReference>
<name>A0A1E5E4J5_9VIBR</name>
<evidence type="ECO:0000259" key="5">
    <source>
        <dbReference type="Pfam" id="PF01168"/>
    </source>
</evidence>
<evidence type="ECO:0000256" key="1">
    <source>
        <dbReference type="ARBA" id="ARBA00022898"/>
    </source>
</evidence>
<protein>
    <recommendedName>
        <fullName evidence="2">Pyridoxal phosphate homeostasis protein</fullName>
        <shortName evidence="2">PLP homeostasis protein</shortName>
    </recommendedName>
</protein>
<comment type="caution">
    <text evidence="6">The sequence shown here is derived from an EMBL/GenBank/DDBJ whole genome shotgun (WGS) entry which is preliminary data.</text>
</comment>
<comment type="function">
    <text evidence="2">Pyridoxal 5'-phosphate (PLP)-binding protein, which is involved in PLP homeostasis.</text>
</comment>
<feature type="domain" description="Alanine racemase N-terminal" evidence="5">
    <location>
        <begin position="21"/>
        <end position="240"/>
    </location>
</feature>
<proteinExistence type="inferred from homology"/>
<comment type="cofactor">
    <cofactor evidence="3">
        <name>pyridoxal 5'-phosphate</name>
        <dbReference type="ChEBI" id="CHEBI:597326"/>
    </cofactor>
</comment>
<dbReference type="GO" id="GO:0030170">
    <property type="term" value="F:pyridoxal phosphate binding"/>
    <property type="evidence" value="ECO:0007669"/>
    <property type="project" value="UniProtKB-UniRule"/>
</dbReference>
<evidence type="ECO:0000256" key="4">
    <source>
        <dbReference type="RuleBase" id="RU004514"/>
    </source>
</evidence>
<feature type="modified residue" description="N6-(pyridoxal phosphate)lysine" evidence="2 3">
    <location>
        <position position="41"/>
    </location>
</feature>